<accession>A0A397RND5</accession>
<dbReference type="Proteomes" id="UP000266506">
    <property type="component" value="Unassembled WGS sequence"/>
</dbReference>
<gene>
    <name evidence="2" type="ORF">EI71_01290</name>
</gene>
<evidence type="ECO:0000313" key="2">
    <source>
        <dbReference type="EMBL" id="RIA75633.1"/>
    </source>
</evidence>
<dbReference type="SUPFAM" id="SSF51306">
    <property type="entry name" value="LexA/Signal peptidase"/>
    <property type="match status" value="1"/>
</dbReference>
<feature type="domain" description="Peptidase S24/S26A/S26B/S26C" evidence="1">
    <location>
        <begin position="8"/>
        <end position="79"/>
    </location>
</feature>
<dbReference type="InParanoid" id="A0A397RND5"/>
<evidence type="ECO:0000259" key="1">
    <source>
        <dbReference type="Pfam" id="PF00717"/>
    </source>
</evidence>
<reference evidence="2 3" key="1">
    <citation type="submission" date="2018-08" db="EMBL/GenBank/DDBJ databases">
        <title>Genomic Encyclopedia of Archaeal and Bacterial Type Strains, Phase II (KMG-II): from individual species to whole genera.</title>
        <authorList>
            <person name="Goeker M."/>
        </authorList>
    </citation>
    <scope>NUCLEOTIDE SEQUENCE [LARGE SCALE GENOMIC DNA]</scope>
    <source>
        <strain evidence="2 3">ATCC 27112</strain>
    </source>
</reference>
<sequence>MNRMEDIYPFILEAFSKDLTFTFPIHGTSMLPMLKTGDLVTIKKVESLQKGDIVLFRRFDESFVLHRIIRVNNDSYDIVGDHQGIVEKNVLFGQMIGVVISYNKNGKEHHMKNLRYKIYKALVRITLLRKIFGRIFKWGIRNIPLYYLLSQL</sequence>
<dbReference type="OrthoDB" id="9795228at2"/>
<name>A0A397RND5_9MOLU</name>
<dbReference type="EMBL" id="QXEV01000014">
    <property type="protein sequence ID" value="RIA75633.1"/>
    <property type="molecule type" value="Genomic_DNA"/>
</dbReference>
<organism evidence="2 3">
    <name type="scientific">Anaeroplasma bactoclasticum</name>
    <dbReference type="NCBI Taxonomy" id="2088"/>
    <lineage>
        <taxon>Bacteria</taxon>
        <taxon>Bacillati</taxon>
        <taxon>Mycoplasmatota</taxon>
        <taxon>Mollicutes</taxon>
        <taxon>Anaeroplasmatales</taxon>
        <taxon>Anaeroplasmataceae</taxon>
        <taxon>Anaeroplasma</taxon>
    </lineage>
</organism>
<dbReference type="CDD" id="cd06462">
    <property type="entry name" value="Peptidase_S24_S26"/>
    <property type="match status" value="1"/>
</dbReference>
<protein>
    <submittedName>
        <fullName evidence="2">Signal peptidase I</fullName>
    </submittedName>
</protein>
<dbReference type="Gene3D" id="2.10.109.10">
    <property type="entry name" value="Umud Fragment, subunit A"/>
    <property type="match status" value="1"/>
</dbReference>
<evidence type="ECO:0000313" key="3">
    <source>
        <dbReference type="Proteomes" id="UP000266506"/>
    </source>
</evidence>
<dbReference type="InterPro" id="IPR015927">
    <property type="entry name" value="Peptidase_S24_S26A/B/C"/>
</dbReference>
<dbReference type="InterPro" id="IPR036286">
    <property type="entry name" value="LexA/Signal_pep-like_sf"/>
</dbReference>
<dbReference type="Pfam" id="PF00717">
    <property type="entry name" value="Peptidase_S24"/>
    <property type="match status" value="1"/>
</dbReference>
<keyword evidence="3" id="KW-1185">Reference proteome</keyword>
<comment type="caution">
    <text evidence="2">The sequence shown here is derived from an EMBL/GenBank/DDBJ whole genome shotgun (WGS) entry which is preliminary data.</text>
</comment>
<proteinExistence type="predicted"/>
<dbReference type="AlphaFoldDB" id="A0A397RND5"/>